<proteinExistence type="predicted"/>
<evidence type="ECO:0000256" key="2">
    <source>
        <dbReference type="SAM" id="MobiDB-lite"/>
    </source>
</evidence>
<name>A0A563D709_9FLAO</name>
<dbReference type="EMBL" id="SELH01000027">
    <property type="protein sequence ID" value="TWP25842.1"/>
    <property type="molecule type" value="Genomic_DNA"/>
</dbReference>
<dbReference type="AlphaFoldDB" id="A0A563D709"/>
<evidence type="ECO:0000313" key="5">
    <source>
        <dbReference type="Proteomes" id="UP000319499"/>
    </source>
</evidence>
<dbReference type="NCBIfam" id="TIGR04183">
    <property type="entry name" value="Por_Secre_tail"/>
    <property type="match status" value="1"/>
</dbReference>
<dbReference type="Gene3D" id="3.80.10.10">
    <property type="entry name" value="Ribonuclease Inhibitor"/>
    <property type="match status" value="1"/>
</dbReference>
<sequence>NLESLIFSDNIKLKNFEIKDFKNLKQLNFDRNCFENGVLSNLPLTSFTYKDDLGGTGKNCQKEYYNFTLEHLPNIDTLNIQGVSSITLFLKDIPNLSQLNIDGMQSIGTIKFLNDFPKIKKLKIWGFVELETKYLPNLEFLQARLSNNSSSDLSKNPKLSTLILDNTIGVNGELDLTKNTKLKHLSLINTAFDSVNLSKNSELEYLDIELTGIKKIDLSNNKKIDTLHAGPSSLINLDLSKNTKIRSFKFMSKYYSINFRNLNIKNGVKDYWLHEDFFNKNNYLSIMGFDSLCVDKSEFEIANKSIQKLVQKMKDSYGENLDEKLELGQIRLPVVTTECNSSFESEENNDEIIQEETTQPEEEESKDNLEINLTNHKFRIYPNPVNHELYISSEQPVRKIEIFDSTGKLILSNTGDLKKLIVSSLSKGIYYIIIHTNNGKIKDRFIKL</sequence>
<dbReference type="RefSeq" id="WP_146293613.1">
    <property type="nucleotide sequence ID" value="NZ_SELH01000027.1"/>
</dbReference>
<reference evidence="4 5" key="1">
    <citation type="submission" date="2019-02" db="EMBL/GenBank/DDBJ databases">
        <title>Apibacter muscae sp. nov.: a novel member of the house fly microbiota.</title>
        <authorList>
            <person name="Park R."/>
        </authorList>
    </citation>
    <scope>NUCLEOTIDE SEQUENCE [LARGE SCALE GENOMIC DNA]</scope>
    <source>
        <strain evidence="4 5">AL1</strain>
    </source>
</reference>
<feature type="region of interest" description="Disordered" evidence="2">
    <location>
        <begin position="343"/>
        <end position="367"/>
    </location>
</feature>
<dbReference type="Pfam" id="PF18962">
    <property type="entry name" value="Por_Secre_tail"/>
    <property type="match status" value="1"/>
</dbReference>
<protein>
    <submittedName>
        <fullName evidence="4">T9SS type A sorting domain-containing protein</fullName>
    </submittedName>
</protein>
<keyword evidence="5" id="KW-1185">Reference proteome</keyword>
<organism evidence="4 5">
    <name type="scientific">Apibacter muscae</name>
    <dbReference type="NCBI Taxonomy" id="2509004"/>
    <lineage>
        <taxon>Bacteria</taxon>
        <taxon>Pseudomonadati</taxon>
        <taxon>Bacteroidota</taxon>
        <taxon>Flavobacteriia</taxon>
        <taxon>Flavobacteriales</taxon>
        <taxon>Weeksellaceae</taxon>
        <taxon>Apibacter</taxon>
    </lineage>
</organism>
<comment type="caution">
    <text evidence="4">The sequence shown here is derived from an EMBL/GenBank/DDBJ whole genome shotgun (WGS) entry which is preliminary data.</text>
</comment>
<keyword evidence="1" id="KW-0732">Signal</keyword>
<gene>
    <name evidence="4" type="ORF">ETU09_11235</name>
</gene>
<accession>A0A563D709</accession>
<evidence type="ECO:0000256" key="1">
    <source>
        <dbReference type="ARBA" id="ARBA00022729"/>
    </source>
</evidence>
<dbReference type="InterPro" id="IPR032675">
    <property type="entry name" value="LRR_dom_sf"/>
</dbReference>
<dbReference type="Proteomes" id="UP000319499">
    <property type="component" value="Unassembled WGS sequence"/>
</dbReference>
<feature type="non-terminal residue" evidence="4">
    <location>
        <position position="1"/>
    </location>
</feature>
<dbReference type="OrthoDB" id="1447653at2"/>
<feature type="domain" description="Secretion system C-terminal sorting" evidence="3">
    <location>
        <begin position="380"/>
        <end position="445"/>
    </location>
</feature>
<dbReference type="SUPFAM" id="SSF52047">
    <property type="entry name" value="RNI-like"/>
    <property type="match status" value="1"/>
</dbReference>
<feature type="compositionally biased region" description="Acidic residues" evidence="2">
    <location>
        <begin position="344"/>
        <end position="365"/>
    </location>
</feature>
<dbReference type="InterPro" id="IPR026444">
    <property type="entry name" value="Secre_tail"/>
</dbReference>
<evidence type="ECO:0000259" key="3">
    <source>
        <dbReference type="Pfam" id="PF18962"/>
    </source>
</evidence>
<evidence type="ECO:0000313" key="4">
    <source>
        <dbReference type="EMBL" id="TWP25842.1"/>
    </source>
</evidence>